<dbReference type="GO" id="GO:0004803">
    <property type="term" value="F:transposase activity"/>
    <property type="evidence" value="ECO:0007669"/>
    <property type="project" value="InterPro"/>
</dbReference>
<keyword evidence="3" id="KW-1185">Reference proteome</keyword>
<organism evidence="2 3">
    <name type="scientific">Pseudomonas pohangensis</name>
    <dbReference type="NCBI Taxonomy" id="364197"/>
    <lineage>
        <taxon>Bacteria</taxon>
        <taxon>Pseudomonadati</taxon>
        <taxon>Pseudomonadota</taxon>
        <taxon>Gammaproteobacteria</taxon>
        <taxon>Pseudomonadales</taxon>
        <taxon>Pseudomonadaceae</taxon>
        <taxon>Pseudomonas</taxon>
    </lineage>
</organism>
<dbReference type="SUPFAM" id="SSF143422">
    <property type="entry name" value="Transposase IS200-like"/>
    <property type="match status" value="1"/>
</dbReference>
<dbReference type="InterPro" id="IPR002686">
    <property type="entry name" value="Transposase_17"/>
</dbReference>
<protein>
    <submittedName>
        <fullName evidence="2">REP element-mobilizing transposase RayT</fullName>
    </submittedName>
</protein>
<dbReference type="GO" id="GO:0043565">
    <property type="term" value="F:sequence-specific DNA binding"/>
    <property type="evidence" value="ECO:0007669"/>
    <property type="project" value="TreeGrafter"/>
</dbReference>
<evidence type="ECO:0000313" key="2">
    <source>
        <dbReference type="EMBL" id="SDT96013.1"/>
    </source>
</evidence>
<dbReference type="Proteomes" id="UP000243232">
    <property type="component" value="Chromosome I"/>
</dbReference>
<dbReference type="Gene3D" id="3.30.70.1290">
    <property type="entry name" value="Transposase IS200-like"/>
    <property type="match status" value="1"/>
</dbReference>
<dbReference type="GO" id="GO:0006313">
    <property type="term" value="P:DNA transposition"/>
    <property type="evidence" value="ECO:0007669"/>
    <property type="project" value="InterPro"/>
</dbReference>
<dbReference type="InterPro" id="IPR052715">
    <property type="entry name" value="RAYT_transposase"/>
</dbReference>
<feature type="domain" description="Transposase IS200-like" evidence="1">
    <location>
        <begin position="25"/>
        <end position="133"/>
    </location>
</feature>
<proteinExistence type="predicted"/>
<evidence type="ECO:0000259" key="1">
    <source>
        <dbReference type="SMART" id="SM01321"/>
    </source>
</evidence>
<sequence length="154" mass="17476">MEKDFHMPEIRKGSSRLLRKGRFSQSGQIYLVTTATLQRRKVFADFEAARLLVNILRIESASGSCKTLAFVVMPDHLHWLVQLEQGALSVVVGRVKSISAKRLGRPVWQDGFHDRALRSDDDLPALARYVVTNPLRAGLVKRVGLYPHWDAVWL</sequence>
<dbReference type="PANTHER" id="PTHR36966">
    <property type="entry name" value="REP-ASSOCIATED TYROSINE TRANSPOSASE"/>
    <property type="match status" value="1"/>
</dbReference>
<reference evidence="3" key="1">
    <citation type="submission" date="2016-10" db="EMBL/GenBank/DDBJ databases">
        <authorList>
            <person name="Varghese N."/>
            <person name="Submissions S."/>
        </authorList>
    </citation>
    <scope>NUCLEOTIDE SEQUENCE [LARGE SCALE GENOMIC DNA]</scope>
    <source>
        <strain evidence="3">DSM 17875</strain>
    </source>
</reference>
<dbReference type="NCBIfam" id="NF047646">
    <property type="entry name" value="REP_Tyr_transpos"/>
    <property type="match status" value="1"/>
</dbReference>
<accession>A0A1H2EM37</accession>
<gene>
    <name evidence="2" type="ORF">SAMN05216296_0896</name>
</gene>
<dbReference type="InterPro" id="IPR036515">
    <property type="entry name" value="Transposase_17_sf"/>
</dbReference>
<dbReference type="SMART" id="SM01321">
    <property type="entry name" value="Y1_Tnp"/>
    <property type="match status" value="1"/>
</dbReference>
<dbReference type="PANTHER" id="PTHR36966:SF1">
    <property type="entry name" value="REP-ASSOCIATED TYROSINE TRANSPOSASE"/>
    <property type="match status" value="1"/>
</dbReference>
<evidence type="ECO:0000313" key="3">
    <source>
        <dbReference type="Proteomes" id="UP000243232"/>
    </source>
</evidence>
<dbReference type="EMBL" id="LT629785">
    <property type="protein sequence ID" value="SDT96013.1"/>
    <property type="molecule type" value="Genomic_DNA"/>
</dbReference>
<name>A0A1H2EM37_9PSED</name>
<dbReference type="STRING" id="364197.SAMN05216296_0896"/>
<dbReference type="Pfam" id="PF01797">
    <property type="entry name" value="Y1_Tnp"/>
    <property type="match status" value="1"/>
</dbReference>
<dbReference type="AlphaFoldDB" id="A0A1H2EM37"/>